<protein>
    <recommendedName>
        <fullName evidence="3">UvrD-like helicase C-terminal domain-containing protein</fullName>
    </recommendedName>
</protein>
<evidence type="ECO:0008006" key="3">
    <source>
        <dbReference type="Google" id="ProtNLM"/>
    </source>
</evidence>
<evidence type="ECO:0000313" key="2">
    <source>
        <dbReference type="Proteomes" id="UP001500707"/>
    </source>
</evidence>
<name>A0ABP6YR45_9ACTN</name>
<sequence length="54" mass="5699">MADQTGSTPAPTPDLVDDAEARLAYVAVTRTRLDLGGLSWIHDHPNGTLAAALR</sequence>
<accession>A0ABP6YR45</accession>
<organism evidence="1 2">
    <name type="scientific">Streptomyces osmaniensis</name>
    <dbReference type="NCBI Taxonomy" id="593134"/>
    <lineage>
        <taxon>Bacteria</taxon>
        <taxon>Bacillati</taxon>
        <taxon>Actinomycetota</taxon>
        <taxon>Actinomycetes</taxon>
        <taxon>Kitasatosporales</taxon>
        <taxon>Streptomycetaceae</taxon>
        <taxon>Streptomyces</taxon>
    </lineage>
</organism>
<dbReference type="RefSeq" id="WP_346186037.1">
    <property type="nucleotide sequence ID" value="NZ_BAABCE010000023.1"/>
</dbReference>
<comment type="caution">
    <text evidence="1">The sequence shown here is derived from an EMBL/GenBank/DDBJ whole genome shotgun (WGS) entry which is preliminary data.</text>
</comment>
<keyword evidence="2" id="KW-1185">Reference proteome</keyword>
<proteinExistence type="predicted"/>
<gene>
    <name evidence="1" type="ORF">GCM10022295_81840</name>
</gene>
<reference evidence="2" key="1">
    <citation type="journal article" date="2019" name="Int. J. Syst. Evol. Microbiol.">
        <title>The Global Catalogue of Microorganisms (GCM) 10K type strain sequencing project: providing services to taxonomists for standard genome sequencing and annotation.</title>
        <authorList>
            <consortium name="The Broad Institute Genomics Platform"/>
            <consortium name="The Broad Institute Genome Sequencing Center for Infectious Disease"/>
            <person name="Wu L."/>
            <person name="Ma J."/>
        </authorList>
    </citation>
    <scope>NUCLEOTIDE SEQUENCE [LARGE SCALE GENOMIC DNA]</scope>
    <source>
        <strain evidence="2">JCM 17656</strain>
    </source>
</reference>
<evidence type="ECO:0000313" key="1">
    <source>
        <dbReference type="EMBL" id="GAA3587937.1"/>
    </source>
</evidence>
<dbReference type="Proteomes" id="UP001500707">
    <property type="component" value="Unassembled WGS sequence"/>
</dbReference>
<dbReference type="EMBL" id="BAABCE010000023">
    <property type="protein sequence ID" value="GAA3587937.1"/>
    <property type="molecule type" value="Genomic_DNA"/>
</dbReference>